<dbReference type="EMBL" id="UXUI01010591">
    <property type="protein sequence ID" value="VDD95405.1"/>
    <property type="molecule type" value="Genomic_DNA"/>
</dbReference>
<evidence type="ECO:0000256" key="1">
    <source>
        <dbReference type="SAM" id="SignalP"/>
    </source>
</evidence>
<keyword evidence="3" id="KW-1185">Reference proteome</keyword>
<reference evidence="2 3" key="2">
    <citation type="submission" date="2018-10" db="EMBL/GenBank/DDBJ databases">
        <authorList>
            <consortium name="Pathogen Informatics"/>
        </authorList>
    </citation>
    <scope>NUCLEOTIDE SEQUENCE [LARGE SCALE GENOMIC DNA]</scope>
</reference>
<gene>
    <name evidence="2" type="ORF">EVEC_LOCUS10156</name>
</gene>
<name>A0A0N4VJ10_ENTVE</name>
<protein>
    <submittedName>
        <fullName evidence="4">Cystatin domain-containing protein</fullName>
    </submittedName>
</protein>
<evidence type="ECO:0000313" key="2">
    <source>
        <dbReference type="EMBL" id="VDD95405.1"/>
    </source>
</evidence>
<dbReference type="Proteomes" id="UP000274131">
    <property type="component" value="Unassembled WGS sequence"/>
</dbReference>
<dbReference type="WBParaSite" id="EVEC_0001083101-mRNA-1">
    <property type="protein sequence ID" value="EVEC_0001083101-mRNA-1"/>
    <property type="gene ID" value="EVEC_0001083101"/>
</dbReference>
<organism evidence="4">
    <name type="scientific">Enterobius vermicularis</name>
    <name type="common">Human pinworm</name>
    <dbReference type="NCBI Taxonomy" id="51028"/>
    <lineage>
        <taxon>Eukaryota</taxon>
        <taxon>Metazoa</taxon>
        <taxon>Ecdysozoa</taxon>
        <taxon>Nematoda</taxon>
        <taxon>Chromadorea</taxon>
        <taxon>Rhabditida</taxon>
        <taxon>Spirurina</taxon>
        <taxon>Oxyuridomorpha</taxon>
        <taxon>Oxyuroidea</taxon>
        <taxon>Oxyuridae</taxon>
        <taxon>Enterobius</taxon>
    </lineage>
</organism>
<dbReference type="AlphaFoldDB" id="A0A0N4VJ10"/>
<reference evidence="4" key="1">
    <citation type="submission" date="2017-02" db="UniProtKB">
        <authorList>
            <consortium name="WormBaseParasite"/>
        </authorList>
    </citation>
    <scope>IDENTIFICATION</scope>
</reference>
<keyword evidence="1" id="KW-0732">Signal</keyword>
<evidence type="ECO:0000313" key="3">
    <source>
        <dbReference type="Proteomes" id="UP000274131"/>
    </source>
</evidence>
<dbReference type="OrthoDB" id="5821577at2759"/>
<evidence type="ECO:0000313" key="4">
    <source>
        <dbReference type="WBParaSite" id="EVEC_0001083101-mRNA-1"/>
    </source>
</evidence>
<feature type="chain" id="PRO_5043123016" evidence="1">
    <location>
        <begin position="22"/>
        <end position="139"/>
    </location>
</feature>
<sequence length="139" mass="15294">MQPVNQMLFVAVVMLSGMVSSSVEFAPRQVDIENYAKQCRRAHECWRTEPIGPDALPLALTGQLHYLVAAQLNDPNKENADVVTAFVNIIKHQQKASSPVMSCKKFLVNCVLSTAPVGAMQSSYLWSFHCILFATGAPK</sequence>
<feature type="signal peptide" evidence="1">
    <location>
        <begin position="1"/>
        <end position="21"/>
    </location>
</feature>
<proteinExistence type="predicted"/>
<accession>A0A0N4VJ10</accession>